<feature type="compositionally biased region" description="Basic and acidic residues" evidence="4">
    <location>
        <begin position="199"/>
        <end position="213"/>
    </location>
</feature>
<gene>
    <name evidence="7" type="primary">LOC115818311</name>
</gene>
<evidence type="ECO:0000256" key="2">
    <source>
        <dbReference type="ARBA" id="ARBA00022980"/>
    </source>
</evidence>
<dbReference type="InterPro" id="IPR036388">
    <property type="entry name" value="WH-like_DNA-bd_sf"/>
</dbReference>
<reference evidence="7" key="1">
    <citation type="submission" date="2025-08" db="UniProtKB">
        <authorList>
            <consortium name="RefSeq"/>
        </authorList>
    </citation>
    <scope>IDENTIFICATION</scope>
</reference>
<comment type="similarity">
    <text evidence="1">Belongs to the eukaryotic ribosomal protein eS10 family.</text>
</comment>
<dbReference type="InterPro" id="IPR005326">
    <property type="entry name" value="Plectin_eS10_N"/>
</dbReference>
<sequence length="451" mass="49769">MVAGMVMPLDDLKAIYERLFRDGVMVAKKDKRPQTKHPEIPGVRNLQVIRAMGSLKSRGYVRETFAWRHFYWYLTNEGIVYLRDYLHLPPEIVPTPLQRVRRPAATLAIAHRAARVQAVAGPTSYVPKPVSKSGADSQAALMERQAYRHKRVGASEDAVSYEMTPRFRGRPIRADKSKPEESWESRDHGQSILQNGQDFPKEMEQSWRRDRPSHLPPLGACSAHSTPDKSKQENVIASGQRGSMQMSQDQKNDSPRKPKATSNLPAQLTAVATTIGAVAAPSEASSSIKAAKEKPKKEVSMEISQSASKTSKETITNKPAKDVDLPQSPEAKMGKTLKKMGSKTAPEPATEVGEAKGLKDDSKAVKFKYVTQMAEIESSDADLSQLGQKKAKKPLSVELKNVSFEDSSQFVITGGPPALSSAKAISINCRCRPKTDYHPREHSDDRANSQS</sequence>
<feature type="compositionally biased region" description="Basic and acidic residues" evidence="4">
    <location>
        <begin position="290"/>
        <end position="300"/>
    </location>
</feature>
<dbReference type="Gene3D" id="1.10.10.10">
    <property type="entry name" value="Winged helix-like DNA-binding domain superfamily/Winged helix DNA-binding domain"/>
    <property type="match status" value="1"/>
</dbReference>
<keyword evidence="6" id="KW-1185">Reference proteome</keyword>
<dbReference type="Proteomes" id="UP000504632">
    <property type="component" value="Chromosome 8"/>
</dbReference>
<protein>
    <submittedName>
        <fullName evidence="7">Uncharacterized protein LOC115818311</fullName>
    </submittedName>
</protein>
<proteinExistence type="inferred from homology"/>
<feature type="domain" description="Plectin/eS10 N-terminal" evidence="5">
    <location>
        <begin position="7"/>
        <end position="99"/>
    </location>
</feature>
<dbReference type="AlphaFoldDB" id="A0A6J2W032"/>
<dbReference type="InParanoid" id="A0A6J2W032"/>
<dbReference type="GO" id="GO:0003723">
    <property type="term" value="F:RNA binding"/>
    <property type="evidence" value="ECO:0007669"/>
    <property type="project" value="TreeGrafter"/>
</dbReference>
<name>A0A6J2W032_CHACN</name>
<dbReference type="PANTHER" id="PTHR12146:SF25">
    <property type="entry name" value="PLECTIN_ES10 N-TERMINAL DOMAIN-CONTAINING PROTEIN"/>
    <property type="match status" value="1"/>
</dbReference>
<dbReference type="GeneID" id="115818311"/>
<feature type="region of interest" description="Disordered" evidence="4">
    <location>
        <begin position="278"/>
        <end position="358"/>
    </location>
</feature>
<evidence type="ECO:0000313" key="6">
    <source>
        <dbReference type="Proteomes" id="UP000504632"/>
    </source>
</evidence>
<dbReference type="Pfam" id="PF03501">
    <property type="entry name" value="S10_plectin"/>
    <property type="match status" value="1"/>
</dbReference>
<dbReference type="InterPro" id="IPR037447">
    <property type="entry name" value="Ribosomal_eS10"/>
</dbReference>
<organism evidence="6 7">
    <name type="scientific">Chanos chanos</name>
    <name type="common">Milkfish</name>
    <name type="synonym">Mugil chanos</name>
    <dbReference type="NCBI Taxonomy" id="29144"/>
    <lineage>
        <taxon>Eukaryota</taxon>
        <taxon>Metazoa</taxon>
        <taxon>Chordata</taxon>
        <taxon>Craniata</taxon>
        <taxon>Vertebrata</taxon>
        <taxon>Euteleostomi</taxon>
        <taxon>Actinopterygii</taxon>
        <taxon>Neopterygii</taxon>
        <taxon>Teleostei</taxon>
        <taxon>Ostariophysi</taxon>
        <taxon>Gonorynchiformes</taxon>
        <taxon>Chanidae</taxon>
        <taxon>Chanos</taxon>
    </lineage>
</organism>
<dbReference type="RefSeq" id="XP_030637524.1">
    <property type="nucleotide sequence ID" value="XM_030781664.1"/>
</dbReference>
<feature type="compositionally biased region" description="Low complexity" evidence="4">
    <location>
        <begin position="278"/>
        <end position="289"/>
    </location>
</feature>
<evidence type="ECO:0000256" key="3">
    <source>
        <dbReference type="ARBA" id="ARBA00023274"/>
    </source>
</evidence>
<dbReference type="FunFam" id="1.10.10.10:FF:000388">
    <property type="entry name" value="plectin isoform X1"/>
    <property type="match status" value="1"/>
</dbReference>
<evidence type="ECO:0000256" key="1">
    <source>
        <dbReference type="ARBA" id="ARBA00007278"/>
    </source>
</evidence>
<feature type="compositionally biased region" description="Polar residues" evidence="4">
    <location>
        <begin position="233"/>
        <end position="249"/>
    </location>
</feature>
<accession>A0A6J2W032</accession>
<feature type="compositionally biased region" description="Polar residues" evidence="4">
    <location>
        <begin position="302"/>
        <end position="317"/>
    </location>
</feature>
<keyword evidence="2" id="KW-0689">Ribosomal protein</keyword>
<feature type="compositionally biased region" description="Basic and acidic residues" evidence="4">
    <location>
        <begin position="172"/>
        <end position="189"/>
    </location>
</feature>
<dbReference type="PANTHER" id="PTHR12146">
    <property type="entry name" value="40S RIBOSOMAL PROTEIN S10"/>
    <property type="match status" value="1"/>
</dbReference>
<feature type="region of interest" description="Disordered" evidence="4">
    <location>
        <begin position="166"/>
        <end position="261"/>
    </location>
</feature>
<dbReference type="OrthoDB" id="5211809at2759"/>
<dbReference type="GO" id="GO:0003735">
    <property type="term" value="F:structural constituent of ribosome"/>
    <property type="evidence" value="ECO:0007669"/>
    <property type="project" value="TreeGrafter"/>
</dbReference>
<keyword evidence="3" id="KW-0687">Ribonucleoprotein</keyword>
<evidence type="ECO:0000313" key="7">
    <source>
        <dbReference type="RefSeq" id="XP_030637524.1"/>
    </source>
</evidence>
<evidence type="ECO:0000259" key="5">
    <source>
        <dbReference type="Pfam" id="PF03501"/>
    </source>
</evidence>
<dbReference type="GO" id="GO:0022627">
    <property type="term" value="C:cytosolic small ribosomal subunit"/>
    <property type="evidence" value="ECO:0007669"/>
    <property type="project" value="TreeGrafter"/>
</dbReference>
<evidence type="ECO:0000256" key="4">
    <source>
        <dbReference type="SAM" id="MobiDB-lite"/>
    </source>
</evidence>